<accession>A0ABT9D1T4</accession>
<feature type="non-terminal residue" evidence="1">
    <location>
        <position position="40"/>
    </location>
</feature>
<organism evidence="1 2">
    <name type="scientific">Candidatus Phytoplasma gossypii</name>
    <dbReference type="NCBI Taxonomy" id="2982629"/>
    <lineage>
        <taxon>Bacteria</taxon>
        <taxon>Bacillati</taxon>
        <taxon>Mycoplasmatota</taxon>
        <taxon>Mollicutes</taxon>
        <taxon>Acholeplasmatales</taxon>
        <taxon>Acholeplasmataceae</taxon>
        <taxon>Candidatus Phytoplasma</taxon>
        <taxon>16SrII (Peanut WB group)</taxon>
    </lineage>
</organism>
<dbReference type="EMBL" id="JAOSIT010000064">
    <property type="protein sequence ID" value="MDO8057645.1"/>
    <property type="molecule type" value="Genomic_DNA"/>
</dbReference>
<comment type="caution">
    <text evidence="1">The sequence shown here is derived from an EMBL/GenBank/DDBJ whole genome shotgun (WGS) entry which is preliminary data.</text>
</comment>
<keyword evidence="2" id="KW-1185">Reference proteome</keyword>
<proteinExistence type="predicted"/>
<protein>
    <submittedName>
        <fullName evidence="1">Sigma-70 family RNA polymerase sigma factor</fullName>
    </submittedName>
</protein>
<sequence length="40" mass="4990">MLRQELFKEFLKNKKNLAIRDQLIELHLPLVKKLVYQFKY</sequence>
<dbReference type="Proteomes" id="UP001170666">
    <property type="component" value="Unassembled WGS sequence"/>
</dbReference>
<reference evidence="1 2" key="1">
    <citation type="journal article" date="2023" name="Int. J. Syst. Evol. Microbiol.">
        <title>The observation of taxonomic boundaries for the 16SrII and 16SrXXV phytoplasmas using genome-based delimitation.</title>
        <authorList>
            <person name="Rodrigues Jardim B."/>
            <person name="Tran-Nguyen L.T.T."/>
            <person name="Gambley C."/>
            <person name="Al-Sadi A.M."/>
            <person name="Al-Subhi A.M."/>
            <person name="Foissac X."/>
            <person name="Salar P."/>
            <person name="Cai H."/>
            <person name="Yang J.Y."/>
            <person name="Davis R."/>
            <person name="Jones L."/>
            <person name="Rodoni B."/>
            <person name="Constable F.E."/>
        </authorList>
    </citation>
    <scope>NUCLEOTIDE SEQUENCE [LARGE SCALE GENOMIC DNA]</scope>
    <source>
        <strain evidence="1">BAWM-BFA-CoWB</strain>
    </source>
</reference>
<gene>
    <name evidence="1" type="ORF">OC698_03075</name>
</gene>
<evidence type="ECO:0000313" key="1">
    <source>
        <dbReference type="EMBL" id="MDO8057645.1"/>
    </source>
</evidence>
<evidence type="ECO:0000313" key="2">
    <source>
        <dbReference type="Proteomes" id="UP001170666"/>
    </source>
</evidence>
<name>A0ABT9D1T4_9MOLU</name>